<name>A0A1C4XCN7_9ACTN</name>
<keyword evidence="2" id="KW-1185">Reference proteome</keyword>
<evidence type="ECO:0000313" key="1">
    <source>
        <dbReference type="EMBL" id="SCF06299.1"/>
    </source>
</evidence>
<reference evidence="2" key="1">
    <citation type="submission" date="2016-06" db="EMBL/GenBank/DDBJ databases">
        <authorList>
            <person name="Varghese N."/>
            <person name="Submissions Spin"/>
        </authorList>
    </citation>
    <scope>NUCLEOTIDE SEQUENCE [LARGE SCALE GENOMIC DNA]</scope>
    <source>
        <strain evidence="2">DSM 45160</strain>
    </source>
</reference>
<dbReference type="AlphaFoldDB" id="A0A1C4XCN7"/>
<dbReference type="EMBL" id="LT607409">
    <property type="protein sequence ID" value="SCF06299.1"/>
    <property type="molecule type" value="Genomic_DNA"/>
</dbReference>
<sequence length="59" mass="6205">MEGVTLPSLWNGTAPGATRTVVPMADILTFQFDAARRRGRSLAGAFGRFSVEGVAGHTV</sequence>
<proteinExistence type="predicted"/>
<gene>
    <name evidence="1" type="ORF">GA0070612_3462</name>
</gene>
<protein>
    <submittedName>
        <fullName evidence="1">Uncharacterized protein</fullName>
    </submittedName>
</protein>
<dbReference type="Proteomes" id="UP000198224">
    <property type="component" value="Chromosome I"/>
</dbReference>
<accession>A0A1C4XCN7</accession>
<evidence type="ECO:0000313" key="2">
    <source>
        <dbReference type="Proteomes" id="UP000198224"/>
    </source>
</evidence>
<organism evidence="1 2">
    <name type="scientific">Micromonospora chokoriensis</name>
    <dbReference type="NCBI Taxonomy" id="356851"/>
    <lineage>
        <taxon>Bacteria</taxon>
        <taxon>Bacillati</taxon>
        <taxon>Actinomycetota</taxon>
        <taxon>Actinomycetes</taxon>
        <taxon>Micromonosporales</taxon>
        <taxon>Micromonosporaceae</taxon>
        <taxon>Micromonospora</taxon>
    </lineage>
</organism>